<evidence type="ECO:0000256" key="4">
    <source>
        <dbReference type="ARBA" id="ARBA00022723"/>
    </source>
</evidence>
<reference evidence="10 11" key="1">
    <citation type="submission" date="2024-10" db="EMBL/GenBank/DDBJ databases">
        <title>The Natural Products Discovery Center: Release of the First 8490 Sequenced Strains for Exploring Actinobacteria Biosynthetic Diversity.</title>
        <authorList>
            <person name="Kalkreuter E."/>
            <person name="Kautsar S.A."/>
            <person name="Yang D."/>
            <person name="Bader C.D."/>
            <person name="Teijaro C.N."/>
            <person name="Fluegel L."/>
            <person name="Davis C.M."/>
            <person name="Simpson J.R."/>
            <person name="Lauterbach L."/>
            <person name="Steele A.D."/>
            <person name="Gui C."/>
            <person name="Meng S."/>
            <person name="Li G."/>
            <person name="Viehrig K."/>
            <person name="Ye F."/>
            <person name="Su P."/>
            <person name="Kiefer A.F."/>
            <person name="Nichols A."/>
            <person name="Cepeda A.J."/>
            <person name="Yan W."/>
            <person name="Fan B."/>
            <person name="Jiang Y."/>
            <person name="Adhikari A."/>
            <person name="Zheng C.-J."/>
            <person name="Schuster L."/>
            <person name="Cowan T.M."/>
            <person name="Smanski M.J."/>
            <person name="Chevrette M.G."/>
            <person name="De Carvalho L.P.S."/>
            <person name="Shen B."/>
        </authorList>
    </citation>
    <scope>NUCLEOTIDE SEQUENCE [LARGE SCALE GENOMIC DNA]</scope>
    <source>
        <strain evidence="10 11">NPDC021253</strain>
    </source>
</reference>
<evidence type="ECO:0000256" key="1">
    <source>
        <dbReference type="ARBA" id="ARBA00001971"/>
    </source>
</evidence>
<dbReference type="RefSeq" id="WP_396685007.1">
    <property type="nucleotide sequence ID" value="NZ_JBIRPU010000031.1"/>
</dbReference>
<accession>A0ABW7SSI1</accession>
<keyword evidence="6 8" id="KW-0408">Iron</keyword>
<comment type="cofactor">
    <cofactor evidence="1">
        <name>heme</name>
        <dbReference type="ChEBI" id="CHEBI:30413"/>
    </cofactor>
</comment>
<evidence type="ECO:0000256" key="9">
    <source>
        <dbReference type="SAM" id="MobiDB-lite"/>
    </source>
</evidence>
<keyword evidence="7 8" id="KW-0503">Monooxygenase</keyword>
<feature type="region of interest" description="Disordered" evidence="9">
    <location>
        <begin position="33"/>
        <end position="53"/>
    </location>
</feature>
<proteinExistence type="inferred from homology"/>
<dbReference type="InterPro" id="IPR001128">
    <property type="entry name" value="Cyt_P450"/>
</dbReference>
<dbReference type="Gene3D" id="1.10.630.10">
    <property type="entry name" value="Cytochrome P450"/>
    <property type="match status" value="1"/>
</dbReference>
<dbReference type="PROSITE" id="PS00086">
    <property type="entry name" value="CYTOCHROME_P450"/>
    <property type="match status" value="1"/>
</dbReference>
<dbReference type="Pfam" id="PF00067">
    <property type="entry name" value="p450"/>
    <property type="match status" value="2"/>
</dbReference>
<evidence type="ECO:0000256" key="7">
    <source>
        <dbReference type="ARBA" id="ARBA00023033"/>
    </source>
</evidence>
<evidence type="ECO:0000256" key="6">
    <source>
        <dbReference type="ARBA" id="ARBA00023004"/>
    </source>
</evidence>
<organism evidence="10 11">
    <name type="scientific">Micromonospora rubida</name>
    <dbReference type="NCBI Taxonomy" id="2697657"/>
    <lineage>
        <taxon>Bacteria</taxon>
        <taxon>Bacillati</taxon>
        <taxon>Actinomycetota</taxon>
        <taxon>Actinomycetes</taxon>
        <taxon>Micromonosporales</taxon>
        <taxon>Micromonosporaceae</taxon>
        <taxon>Micromonospora</taxon>
    </lineage>
</organism>
<keyword evidence="4 8" id="KW-0479">Metal-binding</keyword>
<evidence type="ECO:0000256" key="2">
    <source>
        <dbReference type="ARBA" id="ARBA00010617"/>
    </source>
</evidence>
<dbReference type="EMBL" id="JBIRPU010000031">
    <property type="protein sequence ID" value="MFI0796668.1"/>
    <property type="molecule type" value="Genomic_DNA"/>
</dbReference>
<comment type="similarity">
    <text evidence="2 8">Belongs to the cytochrome P450 family.</text>
</comment>
<dbReference type="PANTHER" id="PTHR24286">
    <property type="entry name" value="CYTOCHROME P450 26"/>
    <property type="match status" value="1"/>
</dbReference>
<evidence type="ECO:0000256" key="3">
    <source>
        <dbReference type="ARBA" id="ARBA00022617"/>
    </source>
</evidence>
<evidence type="ECO:0000256" key="5">
    <source>
        <dbReference type="ARBA" id="ARBA00023002"/>
    </source>
</evidence>
<evidence type="ECO:0000313" key="10">
    <source>
        <dbReference type="EMBL" id="MFI0796668.1"/>
    </source>
</evidence>
<dbReference type="PANTHER" id="PTHR24286:SF24">
    <property type="entry name" value="LANOSTEROL 14-ALPHA DEMETHYLASE"/>
    <property type="match status" value="1"/>
</dbReference>
<dbReference type="InterPro" id="IPR036396">
    <property type="entry name" value="Cyt_P450_sf"/>
</dbReference>
<evidence type="ECO:0000256" key="8">
    <source>
        <dbReference type="RuleBase" id="RU000461"/>
    </source>
</evidence>
<dbReference type="SUPFAM" id="SSF48264">
    <property type="entry name" value="Cytochrome P450"/>
    <property type="match status" value="1"/>
</dbReference>
<keyword evidence="11" id="KW-1185">Reference proteome</keyword>
<dbReference type="Proteomes" id="UP001611075">
    <property type="component" value="Unassembled WGS sequence"/>
</dbReference>
<gene>
    <name evidence="10" type="ORF">ACH4OY_28870</name>
</gene>
<keyword evidence="3 8" id="KW-0349">Heme</keyword>
<comment type="caution">
    <text evidence="10">The sequence shown here is derived from an EMBL/GenBank/DDBJ whole genome shotgun (WGS) entry which is preliminary data.</text>
</comment>
<dbReference type="InterPro" id="IPR002403">
    <property type="entry name" value="Cyt_P450_E_grp-IV"/>
</dbReference>
<sequence length="485" mass="52743">MTTRTEPDRAASSPPAEAGAAHWLDALLDRMPRRPGELAAPPPGSGLGPVHGDRGLPVVGMGVHMIRHGPAFQLQLLRRHGPVSWWQVFGRRVVAVCGPEAVQEVLANRDKAFVTGWPDVVGPWFDGGLLAMDGPGHLADRRLLQAAYGEPALEGYLRRMVEDVTAGLADWPTGRPVRAVGAIRELSGQMTTRALLGVPYDAGGRQVMRDVEACIRAESALLRLALPGTAWHRAGRARRRLAARLARAVPQARVRADDDFLSVVGRLVGPDGGRLTLPQVVDHMIFTLIASHDTTTAATVAAVYFLGKHPGWQRRARAESNARGDAPLDVAGLHRLETLELVVKESVRLVSPSPILMRRAVRDTDVLGHHVPAGQLVSVCTGVNQLLPELWPDPHRFDPERFAEARGEDRVHRLAWAPFGAGQHKCVGMHFGMLKVKATLDALLRRFEWSFPASYTARWRFTSLPAPADGLPVVLRPAPGRPGVS</sequence>
<dbReference type="PRINTS" id="PR00465">
    <property type="entry name" value="EP450IV"/>
</dbReference>
<keyword evidence="5 8" id="KW-0560">Oxidoreductase</keyword>
<protein>
    <submittedName>
        <fullName evidence="10">Cytochrome P450</fullName>
    </submittedName>
</protein>
<dbReference type="InterPro" id="IPR017972">
    <property type="entry name" value="Cyt_P450_CS"/>
</dbReference>
<name>A0ABW7SSI1_9ACTN</name>
<evidence type="ECO:0000313" key="11">
    <source>
        <dbReference type="Proteomes" id="UP001611075"/>
    </source>
</evidence>